<proteinExistence type="predicted"/>
<dbReference type="AlphaFoldDB" id="A0A834W9C3"/>
<keyword evidence="3" id="KW-1185">Reference proteome</keyword>
<evidence type="ECO:0000313" key="2">
    <source>
        <dbReference type="EMBL" id="KAF7810381.1"/>
    </source>
</evidence>
<reference evidence="2" key="1">
    <citation type="submission" date="2020-09" db="EMBL/GenBank/DDBJ databases">
        <title>Genome-Enabled Discovery of Anthraquinone Biosynthesis in Senna tora.</title>
        <authorList>
            <person name="Kang S.-H."/>
            <person name="Pandey R.P."/>
            <person name="Lee C.-M."/>
            <person name="Sim J.-S."/>
            <person name="Jeong J.-T."/>
            <person name="Choi B.-S."/>
            <person name="Jung M."/>
            <person name="Ginzburg D."/>
            <person name="Zhao K."/>
            <person name="Won S.Y."/>
            <person name="Oh T.-J."/>
            <person name="Yu Y."/>
            <person name="Kim N.-H."/>
            <person name="Lee O.R."/>
            <person name="Lee T.-H."/>
            <person name="Bashyal P."/>
            <person name="Kim T.-S."/>
            <person name="Lee W.-H."/>
            <person name="Kawkins C."/>
            <person name="Kim C.-K."/>
            <person name="Kim J.S."/>
            <person name="Ahn B.O."/>
            <person name="Rhee S.Y."/>
            <person name="Sohng J.K."/>
        </authorList>
    </citation>
    <scope>NUCLEOTIDE SEQUENCE</scope>
    <source>
        <tissue evidence="2">Leaf</tissue>
    </source>
</reference>
<evidence type="ECO:0000313" key="3">
    <source>
        <dbReference type="Proteomes" id="UP000634136"/>
    </source>
</evidence>
<comment type="caution">
    <text evidence="2">The sequence shown here is derived from an EMBL/GenBank/DDBJ whole genome shotgun (WGS) entry which is preliminary data.</text>
</comment>
<gene>
    <name evidence="2" type="ORF">G2W53_037124</name>
</gene>
<protein>
    <submittedName>
        <fullName evidence="2">Uncharacterized protein</fullName>
    </submittedName>
</protein>
<feature type="region of interest" description="Disordered" evidence="1">
    <location>
        <begin position="1"/>
        <end position="20"/>
    </location>
</feature>
<evidence type="ECO:0000256" key="1">
    <source>
        <dbReference type="SAM" id="MobiDB-lite"/>
    </source>
</evidence>
<accession>A0A834W9C3</accession>
<name>A0A834W9C3_9FABA</name>
<dbReference type="EMBL" id="JAAIUW010000011">
    <property type="protein sequence ID" value="KAF7810381.1"/>
    <property type="molecule type" value="Genomic_DNA"/>
</dbReference>
<organism evidence="2 3">
    <name type="scientific">Senna tora</name>
    <dbReference type="NCBI Taxonomy" id="362788"/>
    <lineage>
        <taxon>Eukaryota</taxon>
        <taxon>Viridiplantae</taxon>
        <taxon>Streptophyta</taxon>
        <taxon>Embryophyta</taxon>
        <taxon>Tracheophyta</taxon>
        <taxon>Spermatophyta</taxon>
        <taxon>Magnoliopsida</taxon>
        <taxon>eudicotyledons</taxon>
        <taxon>Gunneridae</taxon>
        <taxon>Pentapetalae</taxon>
        <taxon>rosids</taxon>
        <taxon>fabids</taxon>
        <taxon>Fabales</taxon>
        <taxon>Fabaceae</taxon>
        <taxon>Caesalpinioideae</taxon>
        <taxon>Cassia clade</taxon>
        <taxon>Senna</taxon>
    </lineage>
</organism>
<sequence>MESYDKTLHGEEFERGLGGI</sequence>
<dbReference type="Proteomes" id="UP000634136">
    <property type="component" value="Unassembled WGS sequence"/>
</dbReference>